<dbReference type="OrthoDB" id="10250354at2759"/>
<feature type="compositionally biased region" description="Basic residues" evidence="1">
    <location>
        <begin position="108"/>
        <end position="124"/>
    </location>
</feature>
<keyword evidence="5" id="KW-1185">Reference proteome</keyword>
<evidence type="ECO:0000256" key="2">
    <source>
        <dbReference type="SAM" id="Phobius"/>
    </source>
</evidence>
<keyword evidence="2" id="KW-0472">Membrane</keyword>
<feature type="region of interest" description="Disordered" evidence="1">
    <location>
        <begin position="108"/>
        <end position="132"/>
    </location>
</feature>
<dbReference type="PROSITE" id="PS50076">
    <property type="entry name" value="DNAJ_2"/>
    <property type="match status" value="1"/>
</dbReference>
<feature type="compositionally biased region" description="Gly residues" evidence="1">
    <location>
        <begin position="198"/>
        <end position="210"/>
    </location>
</feature>
<feature type="region of interest" description="Disordered" evidence="1">
    <location>
        <begin position="144"/>
        <end position="236"/>
    </location>
</feature>
<dbReference type="Proteomes" id="UP001149165">
    <property type="component" value="Unassembled WGS sequence"/>
</dbReference>
<feature type="region of interest" description="Disordered" evidence="1">
    <location>
        <begin position="318"/>
        <end position="341"/>
    </location>
</feature>
<evidence type="ECO:0000313" key="4">
    <source>
        <dbReference type="EMBL" id="KAJ5113419.1"/>
    </source>
</evidence>
<dbReference type="InterPro" id="IPR053025">
    <property type="entry name" value="Mito_ATP_Synthase-Asso"/>
</dbReference>
<dbReference type="AlphaFoldDB" id="A0A9W9G7H4"/>
<reference evidence="4" key="2">
    <citation type="journal article" date="2023" name="IMA Fungus">
        <title>Comparative genomic study of the Penicillium genus elucidates a diverse pangenome and 15 lateral gene transfer events.</title>
        <authorList>
            <person name="Petersen C."/>
            <person name="Sorensen T."/>
            <person name="Nielsen M.R."/>
            <person name="Sondergaard T.E."/>
            <person name="Sorensen J.L."/>
            <person name="Fitzpatrick D.A."/>
            <person name="Frisvad J.C."/>
            <person name="Nielsen K.L."/>
        </authorList>
    </citation>
    <scope>NUCLEOTIDE SEQUENCE</scope>
    <source>
        <strain evidence="4">IBT 30069</strain>
    </source>
</reference>
<keyword evidence="2" id="KW-0812">Transmembrane</keyword>
<keyword evidence="2" id="KW-1133">Transmembrane helix</keyword>
<dbReference type="SMART" id="SM00271">
    <property type="entry name" value="DnaJ"/>
    <property type="match status" value="1"/>
</dbReference>
<reference evidence="4" key="1">
    <citation type="submission" date="2022-11" db="EMBL/GenBank/DDBJ databases">
        <authorList>
            <person name="Petersen C."/>
        </authorList>
    </citation>
    <scope>NUCLEOTIDE SEQUENCE</scope>
    <source>
        <strain evidence="4">IBT 30069</strain>
    </source>
</reference>
<dbReference type="SUPFAM" id="SSF46565">
    <property type="entry name" value="Chaperone J-domain"/>
    <property type="match status" value="1"/>
</dbReference>
<dbReference type="PROSITE" id="PS00636">
    <property type="entry name" value="DNAJ_1"/>
    <property type="match status" value="1"/>
</dbReference>
<dbReference type="InterPro" id="IPR018253">
    <property type="entry name" value="DnaJ_domain_CS"/>
</dbReference>
<feature type="transmembrane region" description="Helical" evidence="2">
    <location>
        <begin position="288"/>
        <end position="308"/>
    </location>
</feature>
<comment type="caution">
    <text evidence="4">The sequence shown here is derived from an EMBL/GenBank/DDBJ whole genome shotgun (WGS) entry which is preliminary data.</text>
</comment>
<proteinExistence type="predicted"/>
<protein>
    <recommendedName>
        <fullName evidence="3">J domain-containing protein</fullName>
    </recommendedName>
</protein>
<dbReference type="PANTHER" id="PTHR44873:SF1">
    <property type="entry name" value="DNAJ HOMOLOG SUBFAMILY C MEMBER 30, MITOCHONDRIAL"/>
    <property type="match status" value="1"/>
</dbReference>
<gene>
    <name evidence="4" type="ORF">N7456_001953</name>
</gene>
<dbReference type="EMBL" id="JAPQKH010000002">
    <property type="protein sequence ID" value="KAJ5113419.1"/>
    <property type="molecule type" value="Genomic_DNA"/>
</dbReference>
<dbReference type="PANTHER" id="PTHR44873">
    <property type="entry name" value="DNAJ HOMOLOG SUBFAMILY C MEMBER 30, MITOCHONDRIAL"/>
    <property type="match status" value="1"/>
</dbReference>
<organism evidence="4 5">
    <name type="scientific">Penicillium angulare</name>
    <dbReference type="NCBI Taxonomy" id="116970"/>
    <lineage>
        <taxon>Eukaryota</taxon>
        <taxon>Fungi</taxon>
        <taxon>Dikarya</taxon>
        <taxon>Ascomycota</taxon>
        <taxon>Pezizomycotina</taxon>
        <taxon>Eurotiomycetes</taxon>
        <taxon>Eurotiomycetidae</taxon>
        <taxon>Eurotiales</taxon>
        <taxon>Aspergillaceae</taxon>
        <taxon>Penicillium</taxon>
    </lineage>
</organism>
<sequence>MHPPRIATLSLHPPHKSTRATSTLRTRHTRCLSTHTTWKRPQPQAQYLAQKLQQAHCQPRHSRPSILHFSTTNAAKAQEPNFYETLELPPTATAQEIKKQFYTLSMRHHPDRNRKDPKAHHKFTRISTAYNTLRNAQKRAAYDRDHGLNMTQQPSYPSGSHSSHSAGNGSFAGSRPASGLSKRRGTFQGPPPSFYEQGGYGRTGRTGGEGSYSYSGEEFGGKSSGKAEDPEDPMGFIYRNPLGHFNARSHFKTQSAEDRRRIERRRAARRAAVRDPETIARSGGHIDMGMLVSVLGILFGACCIGGLVTRLPRDSMPSGGAAGALDAAEAKRKKDNGIAAS</sequence>
<dbReference type="PRINTS" id="PR00625">
    <property type="entry name" value="JDOMAIN"/>
</dbReference>
<feature type="compositionally biased region" description="Low complexity" evidence="1">
    <location>
        <begin position="158"/>
        <end position="174"/>
    </location>
</feature>
<feature type="domain" description="J" evidence="3">
    <location>
        <begin position="81"/>
        <end position="146"/>
    </location>
</feature>
<feature type="region of interest" description="Disordered" evidence="1">
    <location>
        <begin position="1"/>
        <end position="23"/>
    </location>
</feature>
<evidence type="ECO:0000256" key="1">
    <source>
        <dbReference type="SAM" id="MobiDB-lite"/>
    </source>
</evidence>
<dbReference type="Pfam" id="PF00226">
    <property type="entry name" value="DnaJ"/>
    <property type="match status" value="1"/>
</dbReference>
<dbReference type="InterPro" id="IPR001623">
    <property type="entry name" value="DnaJ_domain"/>
</dbReference>
<evidence type="ECO:0000313" key="5">
    <source>
        <dbReference type="Proteomes" id="UP001149165"/>
    </source>
</evidence>
<feature type="compositionally biased region" description="Basic and acidic residues" evidence="1">
    <location>
        <begin position="328"/>
        <end position="341"/>
    </location>
</feature>
<dbReference type="CDD" id="cd06257">
    <property type="entry name" value="DnaJ"/>
    <property type="match status" value="1"/>
</dbReference>
<dbReference type="InterPro" id="IPR036869">
    <property type="entry name" value="J_dom_sf"/>
</dbReference>
<dbReference type="Gene3D" id="1.10.287.110">
    <property type="entry name" value="DnaJ domain"/>
    <property type="match status" value="1"/>
</dbReference>
<accession>A0A9W9G7H4</accession>
<evidence type="ECO:0000259" key="3">
    <source>
        <dbReference type="PROSITE" id="PS50076"/>
    </source>
</evidence>
<name>A0A9W9G7H4_9EURO</name>